<evidence type="ECO:0000313" key="2">
    <source>
        <dbReference type="EMBL" id="MBW47089.1"/>
    </source>
</evidence>
<feature type="signal peptide" evidence="1">
    <location>
        <begin position="1"/>
        <end position="23"/>
    </location>
</feature>
<evidence type="ECO:0000256" key="1">
    <source>
        <dbReference type="SAM" id="SignalP"/>
    </source>
</evidence>
<feature type="chain" id="PRO_5014753243" evidence="1">
    <location>
        <begin position="24"/>
        <end position="97"/>
    </location>
</feature>
<sequence>MLRPCYRAFFLWILLVLIRTCRLWWQQQQQPWRNVWGPPRAWITVNFTTFYTAHTHTRTSTHAHSATQNAPLSLAHPRVVYSENAKTFPRKRGPSSQ</sequence>
<protein>
    <submittedName>
        <fullName evidence="2">Putative secreted protein</fullName>
    </submittedName>
</protein>
<dbReference type="EMBL" id="GGFK01013768">
    <property type="protein sequence ID" value="MBW47089.1"/>
    <property type="molecule type" value="Transcribed_RNA"/>
</dbReference>
<organism evidence="2">
    <name type="scientific">Anopheles triannulatus</name>
    <dbReference type="NCBI Taxonomy" id="58253"/>
    <lineage>
        <taxon>Eukaryota</taxon>
        <taxon>Metazoa</taxon>
        <taxon>Ecdysozoa</taxon>
        <taxon>Arthropoda</taxon>
        <taxon>Hexapoda</taxon>
        <taxon>Insecta</taxon>
        <taxon>Pterygota</taxon>
        <taxon>Neoptera</taxon>
        <taxon>Endopterygota</taxon>
        <taxon>Diptera</taxon>
        <taxon>Nematocera</taxon>
        <taxon>Culicoidea</taxon>
        <taxon>Culicidae</taxon>
        <taxon>Anophelinae</taxon>
        <taxon>Anopheles</taxon>
    </lineage>
</organism>
<keyword evidence="1" id="KW-0732">Signal</keyword>
<name>A0A2M4B213_9DIPT</name>
<reference evidence="2" key="1">
    <citation type="submission" date="2018-01" db="EMBL/GenBank/DDBJ databases">
        <title>An insight into the sialome of Amazonian anophelines.</title>
        <authorList>
            <person name="Ribeiro J.M."/>
            <person name="Scarpassa V."/>
            <person name="Calvo E."/>
        </authorList>
    </citation>
    <scope>NUCLEOTIDE SEQUENCE</scope>
    <source>
        <tissue evidence="2">Salivary glands</tissue>
    </source>
</reference>
<proteinExistence type="predicted"/>
<accession>A0A2M4B213</accession>
<dbReference type="AlphaFoldDB" id="A0A2M4B213"/>